<dbReference type="AlphaFoldDB" id="A0AA88W3K1"/>
<proteinExistence type="predicted"/>
<accession>A0AA88W3K1</accession>
<gene>
    <name evidence="1" type="ORF">RJ639_007724</name>
</gene>
<evidence type="ECO:0000313" key="2">
    <source>
        <dbReference type="Proteomes" id="UP001188597"/>
    </source>
</evidence>
<comment type="caution">
    <text evidence="1">The sequence shown here is derived from an EMBL/GenBank/DDBJ whole genome shotgun (WGS) entry which is preliminary data.</text>
</comment>
<keyword evidence="2" id="KW-1185">Reference proteome</keyword>
<reference evidence="1" key="1">
    <citation type="submission" date="2022-12" db="EMBL/GenBank/DDBJ databases">
        <title>Draft genome assemblies for two species of Escallonia (Escalloniales).</title>
        <authorList>
            <person name="Chanderbali A."/>
            <person name="Dervinis C."/>
            <person name="Anghel I."/>
            <person name="Soltis D."/>
            <person name="Soltis P."/>
            <person name="Zapata F."/>
        </authorList>
    </citation>
    <scope>NUCLEOTIDE SEQUENCE</scope>
    <source>
        <strain evidence="1">UCBG64.0493</strain>
        <tissue evidence="1">Leaf</tissue>
    </source>
</reference>
<name>A0AA88W3K1_9ASTE</name>
<protein>
    <submittedName>
        <fullName evidence="1">Uncharacterized protein</fullName>
    </submittedName>
</protein>
<dbReference type="EMBL" id="JAVXUP010001066">
    <property type="protein sequence ID" value="KAK3016475.1"/>
    <property type="molecule type" value="Genomic_DNA"/>
</dbReference>
<evidence type="ECO:0000313" key="1">
    <source>
        <dbReference type="EMBL" id="KAK3016475.1"/>
    </source>
</evidence>
<dbReference type="Proteomes" id="UP001188597">
    <property type="component" value="Unassembled WGS sequence"/>
</dbReference>
<organism evidence="1 2">
    <name type="scientific">Escallonia herrerae</name>
    <dbReference type="NCBI Taxonomy" id="1293975"/>
    <lineage>
        <taxon>Eukaryota</taxon>
        <taxon>Viridiplantae</taxon>
        <taxon>Streptophyta</taxon>
        <taxon>Embryophyta</taxon>
        <taxon>Tracheophyta</taxon>
        <taxon>Spermatophyta</taxon>
        <taxon>Magnoliopsida</taxon>
        <taxon>eudicotyledons</taxon>
        <taxon>Gunneridae</taxon>
        <taxon>Pentapetalae</taxon>
        <taxon>asterids</taxon>
        <taxon>campanulids</taxon>
        <taxon>Escalloniales</taxon>
        <taxon>Escalloniaceae</taxon>
        <taxon>Escallonia</taxon>
    </lineage>
</organism>
<sequence>MLVMIRQMDFMGHSMLPVCLT</sequence>